<evidence type="ECO:0000256" key="1">
    <source>
        <dbReference type="PROSITE-ProRule" id="PRU00175"/>
    </source>
</evidence>
<dbReference type="OrthoDB" id="8062037at2759"/>
<evidence type="ECO:0000313" key="4">
    <source>
        <dbReference type="Proteomes" id="UP000799770"/>
    </source>
</evidence>
<gene>
    <name evidence="3" type="ORF">BDV96DRAFT_189916</name>
</gene>
<keyword evidence="4" id="KW-1185">Reference proteome</keyword>
<dbReference type="AlphaFoldDB" id="A0A6A5YVX8"/>
<dbReference type="SUPFAM" id="SSF57850">
    <property type="entry name" value="RING/U-box"/>
    <property type="match status" value="1"/>
</dbReference>
<proteinExistence type="predicted"/>
<dbReference type="InterPro" id="IPR001841">
    <property type="entry name" value="Znf_RING"/>
</dbReference>
<dbReference type="GO" id="GO:0008270">
    <property type="term" value="F:zinc ion binding"/>
    <property type="evidence" value="ECO:0007669"/>
    <property type="project" value="UniProtKB-KW"/>
</dbReference>
<dbReference type="Pfam" id="PF13639">
    <property type="entry name" value="zf-RING_2"/>
    <property type="match status" value="1"/>
</dbReference>
<dbReference type="InterPro" id="IPR013083">
    <property type="entry name" value="Znf_RING/FYVE/PHD"/>
</dbReference>
<dbReference type="EMBL" id="ML977335">
    <property type="protein sequence ID" value="KAF2111275.1"/>
    <property type="molecule type" value="Genomic_DNA"/>
</dbReference>
<dbReference type="Proteomes" id="UP000799770">
    <property type="component" value="Unassembled WGS sequence"/>
</dbReference>
<dbReference type="Gene3D" id="3.30.40.10">
    <property type="entry name" value="Zinc/RING finger domain, C3HC4 (zinc finger)"/>
    <property type="match status" value="1"/>
</dbReference>
<protein>
    <recommendedName>
        <fullName evidence="2">RING-type domain-containing protein</fullName>
    </recommendedName>
</protein>
<feature type="domain" description="RING-type" evidence="2">
    <location>
        <begin position="48"/>
        <end position="78"/>
    </location>
</feature>
<reference evidence="3" key="1">
    <citation type="journal article" date="2020" name="Stud. Mycol.">
        <title>101 Dothideomycetes genomes: a test case for predicting lifestyles and emergence of pathogens.</title>
        <authorList>
            <person name="Haridas S."/>
            <person name="Albert R."/>
            <person name="Binder M."/>
            <person name="Bloem J."/>
            <person name="Labutti K."/>
            <person name="Salamov A."/>
            <person name="Andreopoulos B."/>
            <person name="Baker S."/>
            <person name="Barry K."/>
            <person name="Bills G."/>
            <person name="Bluhm B."/>
            <person name="Cannon C."/>
            <person name="Castanera R."/>
            <person name="Culley D."/>
            <person name="Daum C."/>
            <person name="Ezra D."/>
            <person name="Gonzalez J."/>
            <person name="Henrissat B."/>
            <person name="Kuo A."/>
            <person name="Liang C."/>
            <person name="Lipzen A."/>
            <person name="Lutzoni F."/>
            <person name="Magnuson J."/>
            <person name="Mondo S."/>
            <person name="Nolan M."/>
            <person name="Ohm R."/>
            <person name="Pangilinan J."/>
            <person name="Park H.-J."/>
            <person name="Ramirez L."/>
            <person name="Alfaro M."/>
            <person name="Sun H."/>
            <person name="Tritt A."/>
            <person name="Yoshinaga Y."/>
            <person name="Zwiers L.-H."/>
            <person name="Turgeon B."/>
            <person name="Goodwin S."/>
            <person name="Spatafora J."/>
            <person name="Crous P."/>
            <person name="Grigoriev I."/>
        </authorList>
    </citation>
    <scope>NUCLEOTIDE SEQUENCE</scope>
    <source>
        <strain evidence="3">CBS 627.86</strain>
    </source>
</reference>
<evidence type="ECO:0000313" key="3">
    <source>
        <dbReference type="EMBL" id="KAF2111275.1"/>
    </source>
</evidence>
<organism evidence="3 4">
    <name type="scientific">Lophiotrema nucula</name>
    <dbReference type="NCBI Taxonomy" id="690887"/>
    <lineage>
        <taxon>Eukaryota</taxon>
        <taxon>Fungi</taxon>
        <taxon>Dikarya</taxon>
        <taxon>Ascomycota</taxon>
        <taxon>Pezizomycotina</taxon>
        <taxon>Dothideomycetes</taxon>
        <taxon>Pleosporomycetidae</taxon>
        <taxon>Pleosporales</taxon>
        <taxon>Lophiotremataceae</taxon>
        <taxon>Lophiotrema</taxon>
    </lineage>
</organism>
<sequence length="195" mass="21754">MTSYGFAVDKRLNSTSTASRNPLRRKTNPIQSEDDDFDDEAEFAVKTECGHVFGKSCLQEWVCTCASAQNKTTCPTCRLELEGASREEVEYPEELTQAIQSFNTERRAAARYDSQIDEFLIIGMHNPTAQAALGKPIDVHNKPYEPEIGDLLRAIESARLLLDASLDLVRVVAKEIIEQYYGDEAAEASSDLQVE</sequence>
<keyword evidence="1" id="KW-0863">Zinc-finger</keyword>
<evidence type="ECO:0000259" key="2">
    <source>
        <dbReference type="PROSITE" id="PS50089"/>
    </source>
</evidence>
<keyword evidence="1" id="KW-0479">Metal-binding</keyword>
<accession>A0A6A5YVX8</accession>
<name>A0A6A5YVX8_9PLEO</name>
<keyword evidence="1" id="KW-0862">Zinc</keyword>
<dbReference type="PROSITE" id="PS50089">
    <property type="entry name" value="ZF_RING_2"/>
    <property type="match status" value="1"/>
</dbReference>